<dbReference type="InterPro" id="IPR017907">
    <property type="entry name" value="Znf_RING_CS"/>
</dbReference>
<dbReference type="AlphaFoldDB" id="A0A9P3GJ06"/>
<dbReference type="PROSITE" id="PS00518">
    <property type="entry name" value="ZF_RING_1"/>
    <property type="match status" value="1"/>
</dbReference>
<sequence length="271" mass="30197">MPCGHLYCLACATFWFHQGDGPQPCVMCRKTYRGESIIKLWLPAESQSSHASKIPDASTGGDQVWATAQEVFDACEAAIANVGAREGDEALATALSKTEVFAGDMEAMGKHELGVMNVLKNIRTALSDIKSLLEKRVSATSAPALPPVLPAIARESEISRLRAKLDRDIQELYRESVLAEEAGLRAQHEHEQREDDLRQRLHDVRRRLESARQEVHDMEAKVASLTDEMTRARKGEVRYKKKYYALKQEVRAGQQSARRSPAAEDDSLIVL</sequence>
<evidence type="ECO:0000256" key="1">
    <source>
        <dbReference type="ARBA" id="ARBA00022723"/>
    </source>
</evidence>
<name>A0A9P3GJ06_9APHY</name>
<keyword evidence="7" id="KW-1185">Reference proteome</keyword>
<dbReference type="Gene3D" id="3.30.40.10">
    <property type="entry name" value="Zinc/RING finger domain, C3HC4 (zinc finger)"/>
    <property type="match status" value="1"/>
</dbReference>
<feature type="region of interest" description="Disordered" evidence="5">
    <location>
        <begin position="250"/>
        <end position="271"/>
    </location>
</feature>
<evidence type="ECO:0000313" key="6">
    <source>
        <dbReference type="EMBL" id="GJE96442.1"/>
    </source>
</evidence>
<evidence type="ECO:0000256" key="3">
    <source>
        <dbReference type="ARBA" id="ARBA00022833"/>
    </source>
</evidence>
<organism evidence="6 7">
    <name type="scientific">Phanerochaete sordida</name>
    <dbReference type="NCBI Taxonomy" id="48140"/>
    <lineage>
        <taxon>Eukaryota</taxon>
        <taxon>Fungi</taxon>
        <taxon>Dikarya</taxon>
        <taxon>Basidiomycota</taxon>
        <taxon>Agaricomycotina</taxon>
        <taxon>Agaricomycetes</taxon>
        <taxon>Polyporales</taxon>
        <taxon>Phanerochaetaceae</taxon>
        <taxon>Phanerochaete</taxon>
    </lineage>
</organism>
<keyword evidence="1" id="KW-0479">Metal-binding</keyword>
<feature type="coiled-coil region" evidence="4">
    <location>
        <begin position="162"/>
        <end position="228"/>
    </location>
</feature>
<dbReference type="SUPFAM" id="SSF57850">
    <property type="entry name" value="RING/U-box"/>
    <property type="match status" value="1"/>
</dbReference>
<evidence type="ECO:0000313" key="7">
    <source>
        <dbReference type="Proteomes" id="UP000703269"/>
    </source>
</evidence>
<evidence type="ECO:0000256" key="5">
    <source>
        <dbReference type="SAM" id="MobiDB-lite"/>
    </source>
</evidence>
<dbReference type="EMBL" id="BPQB01000059">
    <property type="protein sequence ID" value="GJE96442.1"/>
    <property type="molecule type" value="Genomic_DNA"/>
</dbReference>
<evidence type="ECO:0000256" key="2">
    <source>
        <dbReference type="ARBA" id="ARBA00022771"/>
    </source>
</evidence>
<protein>
    <recommendedName>
        <fullName evidence="8">RING-type domain-containing protein</fullName>
    </recommendedName>
</protein>
<comment type="caution">
    <text evidence="6">The sequence shown here is derived from an EMBL/GenBank/DDBJ whole genome shotgun (WGS) entry which is preliminary data.</text>
</comment>
<keyword evidence="4" id="KW-0175">Coiled coil</keyword>
<gene>
    <name evidence="6" type="ORF">PsYK624_126390</name>
</gene>
<keyword evidence="3" id="KW-0862">Zinc</keyword>
<dbReference type="GO" id="GO:0008270">
    <property type="term" value="F:zinc ion binding"/>
    <property type="evidence" value="ECO:0007669"/>
    <property type="project" value="UniProtKB-KW"/>
</dbReference>
<evidence type="ECO:0000256" key="4">
    <source>
        <dbReference type="SAM" id="Coils"/>
    </source>
</evidence>
<evidence type="ECO:0008006" key="8">
    <source>
        <dbReference type="Google" id="ProtNLM"/>
    </source>
</evidence>
<proteinExistence type="predicted"/>
<accession>A0A9P3GJ06</accession>
<dbReference type="Proteomes" id="UP000703269">
    <property type="component" value="Unassembled WGS sequence"/>
</dbReference>
<dbReference type="InterPro" id="IPR013083">
    <property type="entry name" value="Znf_RING/FYVE/PHD"/>
</dbReference>
<dbReference type="OrthoDB" id="6105938at2759"/>
<reference evidence="6 7" key="1">
    <citation type="submission" date="2021-08" db="EMBL/GenBank/DDBJ databases">
        <title>Draft Genome Sequence of Phanerochaete sordida strain YK-624.</title>
        <authorList>
            <person name="Mori T."/>
            <person name="Dohra H."/>
            <person name="Suzuki T."/>
            <person name="Kawagishi H."/>
            <person name="Hirai H."/>
        </authorList>
    </citation>
    <scope>NUCLEOTIDE SEQUENCE [LARGE SCALE GENOMIC DNA]</scope>
    <source>
        <strain evidence="6 7">YK-624</strain>
    </source>
</reference>
<keyword evidence="2" id="KW-0863">Zinc-finger</keyword>